<protein>
    <submittedName>
        <fullName evidence="1">Uncharacterized protein</fullName>
    </submittedName>
</protein>
<sequence length="185" mass="22371">MASLTSILSRLRSFSFFEIDEYTSIHDYNKKTLLILKNGHEVFTFDQKRFDNIVAIEINLCNKQGMRVTKRVISKFRYDFLASSQWSRNAWALYTFMRPADEQNVANALIGIIHAQWCKRIIYMKIVRRQYFIRHVERNDGEDHYRRSWSTYNTLRVDLETDFNIWNLCPPAVYFPIRQNYNKRY</sequence>
<name>A0A481V9V8_9ABAC</name>
<reference evidence="1" key="1">
    <citation type="submission" date="2018-07" db="EMBL/GenBank/DDBJ databases">
        <title>A new Alphabaculovirus highly virulent isolated from Trichoplusia ni (TnSNPV).</title>
        <authorList>
            <person name="Bivian-Hernandez M.D.L.A."/>
            <person name="Del Rincon-Castro M.C."/>
            <person name="Ibarra J.E."/>
        </authorList>
    </citation>
    <scope>NUCLEOTIDE SEQUENCE</scope>
    <source>
        <strain evidence="1">LBIV-4</strain>
    </source>
</reference>
<evidence type="ECO:0000313" key="1">
    <source>
        <dbReference type="EMBL" id="QBI90347.1"/>
    </source>
</evidence>
<dbReference type="EMBL" id="MH577296">
    <property type="protein sequence ID" value="QBI90347.1"/>
    <property type="molecule type" value="Genomic_DNA"/>
</dbReference>
<proteinExistence type="predicted"/>
<organism evidence="1">
    <name type="scientific">Trichoplusia ni single nucleopolyhedrovirus</name>
    <dbReference type="NCBI Taxonomy" id="332054"/>
    <lineage>
        <taxon>Viruses</taxon>
        <taxon>Viruses incertae sedis</taxon>
        <taxon>Naldaviricetes</taxon>
        <taxon>Lefavirales</taxon>
        <taxon>Baculoviridae</taxon>
        <taxon>Alphabaculovirus</taxon>
        <taxon>Alphabaculovirus trini</taxon>
    </lineage>
</organism>
<accession>A0A481V9V8</accession>